<gene>
    <name evidence="3" type="ORF">ACFPZN_11605</name>
</gene>
<reference evidence="4" key="1">
    <citation type="journal article" date="2019" name="Int. J. Syst. Evol. Microbiol.">
        <title>The Global Catalogue of Microorganisms (GCM) 10K type strain sequencing project: providing services to taxonomists for standard genome sequencing and annotation.</title>
        <authorList>
            <consortium name="The Broad Institute Genomics Platform"/>
            <consortium name="The Broad Institute Genome Sequencing Center for Infectious Disease"/>
            <person name="Wu L."/>
            <person name="Ma J."/>
        </authorList>
    </citation>
    <scope>NUCLEOTIDE SEQUENCE [LARGE SCALE GENOMIC DNA]</scope>
    <source>
        <strain evidence="4">KCTC 42087</strain>
    </source>
</reference>
<organism evidence="3 4">
    <name type="scientific">Actinomadura rugatobispora</name>
    <dbReference type="NCBI Taxonomy" id="1994"/>
    <lineage>
        <taxon>Bacteria</taxon>
        <taxon>Bacillati</taxon>
        <taxon>Actinomycetota</taxon>
        <taxon>Actinomycetes</taxon>
        <taxon>Streptosporangiales</taxon>
        <taxon>Thermomonosporaceae</taxon>
        <taxon>Actinomadura</taxon>
    </lineage>
</organism>
<feature type="transmembrane region" description="Helical" evidence="2">
    <location>
        <begin position="127"/>
        <end position="149"/>
    </location>
</feature>
<dbReference type="EMBL" id="JBHSON010000013">
    <property type="protein sequence ID" value="MFC5746256.1"/>
    <property type="molecule type" value="Genomic_DNA"/>
</dbReference>
<evidence type="ECO:0000256" key="2">
    <source>
        <dbReference type="SAM" id="Phobius"/>
    </source>
</evidence>
<keyword evidence="2" id="KW-1133">Transmembrane helix</keyword>
<keyword evidence="4" id="KW-1185">Reference proteome</keyword>
<keyword evidence="2" id="KW-0472">Membrane</keyword>
<dbReference type="RefSeq" id="WP_378281879.1">
    <property type="nucleotide sequence ID" value="NZ_JBHSON010000013.1"/>
</dbReference>
<feature type="region of interest" description="Disordered" evidence="1">
    <location>
        <begin position="287"/>
        <end position="307"/>
    </location>
</feature>
<evidence type="ECO:0000313" key="3">
    <source>
        <dbReference type="EMBL" id="MFC5746256.1"/>
    </source>
</evidence>
<evidence type="ECO:0000313" key="4">
    <source>
        <dbReference type="Proteomes" id="UP001596074"/>
    </source>
</evidence>
<protein>
    <submittedName>
        <fullName evidence="3">Uncharacterized protein</fullName>
    </submittedName>
</protein>
<name>A0ABW0ZW43_9ACTN</name>
<accession>A0ABW0ZW43</accession>
<comment type="caution">
    <text evidence="3">The sequence shown here is derived from an EMBL/GenBank/DDBJ whole genome shotgun (WGS) entry which is preliminary data.</text>
</comment>
<proteinExistence type="predicted"/>
<evidence type="ECO:0000256" key="1">
    <source>
        <dbReference type="SAM" id="MobiDB-lite"/>
    </source>
</evidence>
<keyword evidence="2" id="KW-0812">Transmembrane</keyword>
<dbReference type="Proteomes" id="UP001596074">
    <property type="component" value="Unassembled WGS sequence"/>
</dbReference>
<feature type="transmembrane region" description="Helical" evidence="2">
    <location>
        <begin position="102"/>
        <end position="121"/>
    </location>
</feature>
<sequence>MVGLEQGAWLSKKSLQIGTVAALSLSALGVPAAWPFVPPLYVHQYDPQAFWDGGMAWAEAGRQVRTARERIERLVDGIEEEGWRSEDGRAFKQRMDRFLQDLLSMEIRAAVTAAVLFMAAVLVMAMILFMALIAAVLVALAAWLAIATITPMSAAAARLSAIGTLASVNAALKSVESALATVLHTCAGILGALVAGDVLAEAAQGDFSGVRDFVSATVAQGPMLIWGTLNRVERDATAYGLGGRFPADGFYGWLSRGRAGADLPAGWTQAAGAKGFYETQYNEGGQAITGGLAPEQDTDGSYRYPWE</sequence>